<gene>
    <name evidence="2" type="ORF">Clacol_004340</name>
</gene>
<protein>
    <submittedName>
        <fullName evidence="2">Uncharacterized protein</fullName>
    </submittedName>
</protein>
<comment type="caution">
    <text evidence="2">The sequence shown here is derived from an EMBL/GenBank/DDBJ whole genome shotgun (WGS) entry which is preliminary data.</text>
</comment>
<proteinExistence type="predicted"/>
<evidence type="ECO:0000313" key="2">
    <source>
        <dbReference type="EMBL" id="GJJ10114.1"/>
    </source>
</evidence>
<evidence type="ECO:0000256" key="1">
    <source>
        <dbReference type="SAM" id="Phobius"/>
    </source>
</evidence>
<dbReference type="AlphaFoldDB" id="A0AAV5AA62"/>
<keyword evidence="1" id="KW-0812">Transmembrane</keyword>
<feature type="transmembrane region" description="Helical" evidence="1">
    <location>
        <begin position="76"/>
        <end position="94"/>
    </location>
</feature>
<keyword evidence="1" id="KW-1133">Transmembrane helix</keyword>
<sequence length="217" mass="24135">MNNETTPEATIQLVSEGLQNHPGADIHSCYCRKLRIGNVSLCDELAIVGNTITIFPLIGVQAYISTLLLVGNIANVLTDFLAFFGVLHQVWGLWKEKKRLHLHTDKDFVTLLFQQGILRFSLNDFGSSQISPVKLSAILICEFTLALRRRNTTRPLPNQSGLELPDLNMSFQQPMRSIHAVVGHLHESIIADMGERNNNPVNVNGLGQPEEPNQQCA</sequence>
<name>A0AAV5AA62_9AGAM</name>
<accession>A0AAV5AA62</accession>
<organism evidence="2 3">
    <name type="scientific">Clathrus columnatus</name>
    <dbReference type="NCBI Taxonomy" id="1419009"/>
    <lineage>
        <taxon>Eukaryota</taxon>
        <taxon>Fungi</taxon>
        <taxon>Dikarya</taxon>
        <taxon>Basidiomycota</taxon>
        <taxon>Agaricomycotina</taxon>
        <taxon>Agaricomycetes</taxon>
        <taxon>Phallomycetidae</taxon>
        <taxon>Phallales</taxon>
        <taxon>Clathraceae</taxon>
        <taxon>Clathrus</taxon>
    </lineage>
</organism>
<keyword evidence="1" id="KW-0472">Membrane</keyword>
<feature type="transmembrane region" description="Helical" evidence="1">
    <location>
        <begin position="45"/>
        <end position="64"/>
    </location>
</feature>
<reference evidence="2" key="1">
    <citation type="submission" date="2021-10" db="EMBL/GenBank/DDBJ databases">
        <title>De novo Genome Assembly of Clathrus columnatus (Basidiomycota, Fungi) Using Illumina and Nanopore Sequence Data.</title>
        <authorList>
            <person name="Ogiso-Tanaka E."/>
            <person name="Itagaki H."/>
            <person name="Hosoya T."/>
            <person name="Hosaka K."/>
        </authorList>
    </citation>
    <scope>NUCLEOTIDE SEQUENCE</scope>
    <source>
        <strain evidence="2">MO-923</strain>
    </source>
</reference>
<evidence type="ECO:0000313" key="3">
    <source>
        <dbReference type="Proteomes" id="UP001050691"/>
    </source>
</evidence>
<keyword evidence="3" id="KW-1185">Reference proteome</keyword>
<dbReference type="Proteomes" id="UP001050691">
    <property type="component" value="Unassembled WGS sequence"/>
</dbReference>
<dbReference type="EMBL" id="BPWL01000005">
    <property type="protein sequence ID" value="GJJ10114.1"/>
    <property type="molecule type" value="Genomic_DNA"/>
</dbReference>